<dbReference type="GO" id="GO:0030436">
    <property type="term" value="P:asexual sporulation"/>
    <property type="evidence" value="ECO:0007669"/>
    <property type="project" value="InterPro"/>
</dbReference>
<keyword evidence="1" id="KW-1003">Cell membrane</keyword>
<comment type="caution">
    <text evidence="4">The sequence shown here is derived from an EMBL/GenBank/DDBJ whole genome shotgun (WGS) entry which is preliminary data.</text>
</comment>
<dbReference type="GO" id="GO:0006508">
    <property type="term" value="P:proteolysis"/>
    <property type="evidence" value="ECO:0007669"/>
    <property type="project" value="UniProtKB-KW"/>
</dbReference>
<keyword evidence="5" id="KW-1185">Reference proteome</keyword>
<feature type="transmembrane region" description="Helical" evidence="3">
    <location>
        <begin position="6"/>
        <end position="22"/>
    </location>
</feature>
<feature type="transmembrane region" description="Helical" evidence="3">
    <location>
        <begin position="90"/>
        <end position="109"/>
    </location>
</feature>
<reference evidence="4 5" key="1">
    <citation type="submission" date="2019-03" db="EMBL/GenBank/DDBJ databases">
        <title>Genomic Encyclopedia of Type Strains, Phase IV (KMG-IV): sequencing the most valuable type-strain genomes for metagenomic binning, comparative biology and taxonomic classification.</title>
        <authorList>
            <person name="Goeker M."/>
        </authorList>
    </citation>
    <scope>NUCLEOTIDE SEQUENCE [LARGE SCALE GENOMIC DNA]</scope>
    <source>
        <strain evidence="4 5">DSM 26752</strain>
    </source>
</reference>
<dbReference type="RefSeq" id="WP_158279973.1">
    <property type="nucleotide sequence ID" value="NZ_CP068564.1"/>
</dbReference>
<protein>
    <recommendedName>
        <fullName evidence="1">Sporulation sigma-E factor-processing peptidase</fullName>
        <ecNumber evidence="1">3.4.23.-</ecNumber>
    </recommendedName>
    <alternativeName>
        <fullName evidence="1">Membrane-associated aspartic protease</fullName>
    </alternativeName>
    <alternativeName>
        <fullName evidence="1">Stage II sporulation protein GA</fullName>
    </alternativeName>
</protein>
<keyword evidence="3" id="KW-1133">Transmembrane helix</keyword>
<dbReference type="GO" id="GO:0004190">
    <property type="term" value="F:aspartic-type endopeptidase activity"/>
    <property type="evidence" value="ECO:0007669"/>
    <property type="project" value="UniProtKB-KW"/>
</dbReference>
<gene>
    <name evidence="4" type="ORF">EDD65_102200</name>
</gene>
<keyword evidence="1" id="KW-0645">Protease</keyword>
<dbReference type="GO" id="GO:0030435">
    <property type="term" value="P:sporulation resulting in formation of a cellular spore"/>
    <property type="evidence" value="ECO:0007669"/>
    <property type="project" value="UniProtKB-KW"/>
</dbReference>
<accession>A0A4R3KYK8</accession>
<name>A0A4R3KYK8_9FIRM</name>
<dbReference type="Pfam" id="PF03419">
    <property type="entry name" value="Peptidase_U4"/>
    <property type="match status" value="1"/>
</dbReference>
<keyword evidence="3" id="KW-0812">Transmembrane</keyword>
<evidence type="ECO:0000256" key="2">
    <source>
        <dbReference type="PIRSR" id="PIRSR018571-1"/>
    </source>
</evidence>
<keyword evidence="1" id="KW-0064">Aspartyl protease</keyword>
<feature type="active site" evidence="2">
    <location>
        <position position="177"/>
    </location>
</feature>
<dbReference type="Proteomes" id="UP000294567">
    <property type="component" value="Unassembled WGS sequence"/>
</dbReference>
<proteinExistence type="inferred from homology"/>
<dbReference type="InterPro" id="IPR005081">
    <property type="entry name" value="SpoIIGA"/>
</dbReference>
<evidence type="ECO:0000256" key="3">
    <source>
        <dbReference type="SAM" id="Phobius"/>
    </source>
</evidence>
<sequence>MYVYAEYLLIENIIINYIILYVTKKITKSKTANIRLFISALIGSIYTLVAFFPSLQFMGKMIIKLSISILMIIIAFNPEKLNQFLKQISAFYMVSFVFAGAIIGIFYILNNSFIFTGISFKNSDELIKFLIIGITIALVLIRYILKFYQVKIRKENFIANVSIGLNDKEVELIALIDTGNSLKEPISKKPVLIAEYRALKSILPDSIKNMYKSNQKLDLIKISEVMEEVSDDIKLRLIPFKSLGNDNGILIGFKPDKIKVYLESETKNLSDDIIVAIYNDRLASDEIYNGLLHPELLG</sequence>
<keyword evidence="1 3" id="KW-0472">Membrane</keyword>
<feature type="transmembrane region" description="Helical" evidence="3">
    <location>
        <begin position="61"/>
        <end position="78"/>
    </location>
</feature>
<comment type="function">
    <text evidence="1">Probable aspartic protease that is responsible for the proteolytic cleavage of the RNA polymerase sigma E factor (SigE/spoIIGB) to yield the active peptide in the mother cell during sporulation. Responds to a signal from the forespore that is triggered by the extracellular signal protein SpoIIR.</text>
</comment>
<evidence type="ECO:0000256" key="1">
    <source>
        <dbReference type="PIRNR" id="PIRNR018571"/>
    </source>
</evidence>
<evidence type="ECO:0000313" key="5">
    <source>
        <dbReference type="Proteomes" id="UP000294567"/>
    </source>
</evidence>
<keyword evidence="1" id="KW-0749">Sporulation</keyword>
<dbReference type="AlphaFoldDB" id="A0A4R3KYK8"/>
<dbReference type="PIRSF" id="PIRSF018571">
    <property type="entry name" value="SpoIIGA"/>
    <property type="match status" value="1"/>
</dbReference>
<feature type="transmembrane region" description="Helical" evidence="3">
    <location>
        <begin position="129"/>
        <end position="145"/>
    </location>
</feature>
<comment type="similarity">
    <text evidence="1">Belongs to the peptidase U4 family.</text>
</comment>
<dbReference type="EMBL" id="SMAE01000002">
    <property type="protein sequence ID" value="TCS91268.1"/>
    <property type="molecule type" value="Genomic_DNA"/>
</dbReference>
<evidence type="ECO:0000313" key="4">
    <source>
        <dbReference type="EMBL" id="TCS91268.1"/>
    </source>
</evidence>
<dbReference type="GO" id="GO:0005886">
    <property type="term" value="C:plasma membrane"/>
    <property type="evidence" value="ECO:0007669"/>
    <property type="project" value="UniProtKB-SubCell"/>
</dbReference>
<comment type="subcellular location">
    <subcellularLocation>
        <location evidence="1">Cell membrane</location>
    </subcellularLocation>
</comment>
<dbReference type="EC" id="3.4.23.-" evidence="1"/>
<feature type="transmembrane region" description="Helical" evidence="3">
    <location>
        <begin position="34"/>
        <end position="55"/>
    </location>
</feature>
<keyword evidence="1" id="KW-0378">Hydrolase</keyword>
<dbReference type="OrthoDB" id="2690199at2"/>
<dbReference type="NCBIfam" id="TIGR02854">
    <property type="entry name" value="spore_II_GA"/>
    <property type="match status" value="1"/>
</dbReference>
<organism evidence="4 5">
    <name type="scientific">Keratinibaculum paraultunense</name>
    <dbReference type="NCBI Taxonomy" id="1278232"/>
    <lineage>
        <taxon>Bacteria</taxon>
        <taxon>Bacillati</taxon>
        <taxon>Bacillota</taxon>
        <taxon>Tissierellia</taxon>
        <taxon>Tissierellales</taxon>
        <taxon>Tepidimicrobiaceae</taxon>
        <taxon>Keratinibaculum</taxon>
    </lineage>
</organism>